<comment type="caution">
    <text evidence="1">The sequence shown here is derived from an EMBL/GenBank/DDBJ whole genome shotgun (WGS) entry which is preliminary data.</text>
</comment>
<gene>
    <name evidence="1" type="ORF">C7B77_11590</name>
</gene>
<dbReference type="AlphaFoldDB" id="A0A2T1GFX3"/>
<dbReference type="EMBL" id="PVWO01000121">
    <property type="protein sequence ID" value="PSB56524.1"/>
    <property type="molecule type" value="Genomic_DNA"/>
</dbReference>
<dbReference type="Proteomes" id="UP000238937">
    <property type="component" value="Unassembled WGS sequence"/>
</dbReference>
<organism evidence="1 2">
    <name type="scientific">Chamaesiphon polymorphus CCALA 037</name>
    <dbReference type="NCBI Taxonomy" id="2107692"/>
    <lineage>
        <taxon>Bacteria</taxon>
        <taxon>Bacillati</taxon>
        <taxon>Cyanobacteriota</taxon>
        <taxon>Cyanophyceae</taxon>
        <taxon>Gomontiellales</taxon>
        <taxon>Chamaesiphonaceae</taxon>
        <taxon>Chamaesiphon</taxon>
    </lineage>
</organism>
<protein>
    <submittedName>
        <fullName evidence="1">Uncharacterized protein</fullName>
    </submittedName>
</protein>
<evidence type="ECO:0000313" key="1">
    <source>
        <dbReference type="EMBL" id="PSB56524.1"/>
    </source>
</evidence>
<evidence type="ECO:0000313" key="2">
    <source>
        <dbReference type="Proteomes" id="UP000238937"/>
    </source>
</evidence>
<sequence length="178" mass="19315">METANVIVKLVSIATILTIGNIAPGFAQERLVPTGISTSDCVAPTISTSKTTAHQRFDRQYCTKNNPGNSQKIRACQQNSAEQKQVTFFTDRCGSKGIYFIGINGVEYQLKRTGGNLTRPPYLTGSFVGKGIRVNVKEIRSIKKTNEDGIEGGELEVLVTITQGKNTEQITGILSYGP</sequence>
<name>A0A2T1GFX3_9CYAN</name>
<keyword evidence="2" id="KW-1185">Reference proteome</keyword>
<accession>A0A2T1GFX3</accession>
<reference evidence="1 2" key="1">
    <citation type="submission" date="2018-03" db="EMBL/GenBank/DDBJ databases">
        <title>The ancient ancestry and fast evolution of plastids.</title>
        <authorList>
            <person name="Moore K.R."/>
            <person name="Magnabosco C."/>
            <person name="Momper L."/>
            <person name="Gold D.A."/>
            <person name="Bosak T."/>
            <person name="Fournier G.P."/>
        </authorList>
    </citation>
    <scope>NUCLEOTIDE SEQUENCE [LARGE SCALE GENOMIC DNA]</scope>
    <source>
        <strain evidence="1 2">CCALA 037</strain>
    </source>
</reference>
<proteinExistence type="predicted"/>